<evidence type="ECO:0000256" key="3">
    <source>
        <dbReference type="ARBA" id="ARBA00022900"/>
    </source>
</evidence>
<sequence>MKCLLLLLGLLSSSFAHNHEVLRTFMTGYNEFSADIYRELLKSNSGNFIMCPLSLDLILTFATCGARGETAAELKTALRLPEDSKDSNAIFKFIASKLQSGENYTLSNANKMYVANGFEISDNFEKISVDVFNAEIENIDFSKNQEAARKINRWVEDKTHNKIKDLIKPDTLTDLTRVVLVNAIYYHGKWVKKFDTKNTMEYLFFMGQKFVATEMMQLTDNFEYYASSELQAEFLKLDYEGGDMSMHIVLPNAQEGLASLEKRITEALIPPKYNFENISVVIPKFKIGTRIEFIPVLKAMGVKTAFLDSADFGGIGANQEELKITQVIQKAFIEVEEQGTTAGAATEEGFDDRIISNTKRFVADHPFLFYLRFNPLNMNFFVGRFTSPANAGLH</sequence>
<keyword evidence="2" id="KW-0646">Protease inhibitor</keyword>
<dbReference type="PANTHER" id="PTHR11461:SF211">
    <property type="entry name" value="GH10112P-RELATED"/>
    <property type="match status" value="1"/>
</dbReference>
<keyword evidence="5" id="KW-0732">Signal</keyword>
<feature type="domain" description="Serpin" evidence="6">
    <location>
        <begin position="34"/>
        <end position="388"/>
    </location>
</feature>
<dbReference type="Proteomes" id="UP000801492">
    <property type="component" value="Unassembled WGS sequence"/>
</dbReference>
<evidence type="ECO:0000256" key="1">
    <source>
        <dbReference type="ARBA" id="ARBA00009500"/>
    </source>
</evidence>
<keyword evidence="3" id="KW-0722">Serine protease inhibitor</keyword>
<dbReference type="InterPro" id="IPR042185">
    <property type="entry name" value="Serpin_sf_2"/>
</dbReference>
<proteinExistence type="inferred from homology"/>
<gene>
    <name evidence="7" type="ORF">ILUMI_10005</name>
</gene>
<comment type="caution">
    <text evidence="7">The sequence shown here is derived from an EMBL/GenBank/DDBJ whole genome shotgun (WGS) entry which is preliminary data.</text>
</comment>
<evidence type="ECO:0000313" key="8">
    <source>
        <dbReference type="Proteomes" id="UP000801492"/>
    </source>
</evidence>
<comment type="similarity">
    <text evidence="1 4">Belongs to the serpin family.</text>
</comment>
<dbReference type="SUPFAM" id="SSF56574">
    <property type="entry name" value="Serpins"/>
    <property type="match status" value="1"/>
</dbReference>
<evidence type="ECO:0000256" key="2">
    <source>
        <dbReference type="ARBA" id="ARBA00022690"/>
    </source>
</evidence>
<dbReference type="GO" id="GO:0004867">
    <property type="term" value="F:serine-type endopeptidase inhibitor activity"/>
    <property type="evidence" value="ECO:0007669"/>
    <property type="project" value="UniProtKB-KW"/>
</dbReference>
<evidence type="ECO:0000256" key="4">
    <source>
        <dbReference type="RuleBase" id="RU000411"/>
    </source>
</evidence>
<evidence type="ECO:0000256" key="5">
    <source>
        <dbReference type="SAM" id="SignalP"/>
    </source>
</evidence>
<dbReference type="InterPro" id="IPR042178">
    <property type="entry name" value="Serpin_sf_1"/>
</dbReference>
<evidence type="ECO:0000313" key="7">
    <source>
        <dbReference type="EMBL" id="KAF2896169.1"/>
    </source>
</evidence>
<dbReference type="GO" id="GO:0005615">
    <property type="term" value="C:extracellular space"/>
    <property type="evidence" value="ECO:0007669"/>
    <property type="project" value="InterPro"/>
</dbReference>
<dbReference type="OrthoDB" id="9518664at2759"/>
<dbReference type="SMART" id="SM00093">
    <property type="entry name" value="SERPIN"/>
    <property type="match status" value="1"/>
</dbReference>
<dbReference type="Gene3D" id="2.30.39.10">
    <property type="entry name" value="Alpha-1-antitrypsin, domain 1"/>
    <property type="match status" value="2"/>
</dbReference>
<dbReference type="Gene3D" id="3.30.497.10">
    <property type="entry name" value="Antithrombin, subunit I, domain 2"/>
    <property type="match status" value="1"/>
</dbReference>
<dbReference type="EMBL" id="VTPC01005327">
    <property type="protein sequence ID" value="KAF2896169.1"/>
    <property type="molecule type" value="Genomic_DNA"/>
</dbReference>
<reference evidence="7" key="1">
    <citation type="submission" date="2019-08" db="EMBL/GenBank/DDBJ databases">
        <title>The genome of the North American firefly Photinus pyralis.</title>
        <authorList>
            <consortium name="Photinus pyralis genome working group"/>
            <person name="Fallon T.R."/>
            <person name="Sander Lower S.E."/>
            <person name="Weng J.-K."/>
        </authorList>
    </citation>
    <scope>NUCLEOTIDE SEQUENCE</scope>
    <source>
        <strain evidence="7">TRF0915ILg1</strain>
        <tissue evidence="7">Whole body</tissue>
    </source>
</reference>
<accession>A0A8K0CYX8</accession>
<organism evidence="7 8">
    <name type="scientific">Ignelater luminosus</name>
    <name type="common">Cucubano</name>
    <name type="synonym">Pyrophorus luminosus</name>
    <dbReference type="NCBI Taxonomy" id="2038154"/>
    <lineage>
        <taxon>Eukaryota</taxon>
        <taxon>Metazoa</taxon>
        <taxon>Ecdysozoa</taxon>
        <taxon>Arthropoda</taxon>
        <taxon>Hexapoda</taxon>
        <taxon>Insecta</taxon>
        <taxon>Pterygota</taxon>
        <taxon>Neoptera</taxon>
        <taxon>Endopterygota</taxon>
        <taxon>Coleoptera</taxon>
        <taxon>Polyphaga</taxon>
        <taxon>Elateriformia</taxon>
        <taxon>Elateroidea</taxon>
        <taxon>Elateridae</taxon>
        <taxon>Agrypninae</taxon>
        <taxon>Pyrophorini</taxon>
        <taxon>Ignelater</taxon>
    </lineage>
</organism>
<name>A0A8K0CYX8_IGNLU</name>
<evidence type="ECO:0000259" key="6">
    <source>
        <dbReference type="SMART" id="SM00093"/>
    </source>
</evidence>
<dbReference type="InterPro" id="IPR023796">
    <property type="entry name" value="Serpin_dom"/>
</dbReference>
<keyword evidence="8" id="KW-1185">Reference proteome</keyword>
<dbReference type="InterPro" id="IPR000215">
    <property type="entry name" value="Serpin_fam"/>
</dbReference>
<feature type="chain" id="PRO_5035421773" description="Serpin domain-containing protein" evidence="5">
    <location>
        <begin position="17"/>
        <end position="394"/>
    </location>
</feature>
<dbReference type="PANTHER" id="PTHR11461">
    <property type="entry name" value="SERINE PROTEASE INHIBITOR, SERPIN"/>
    <property type="match status" value="1"/>
</dbReference>
<dbReference type="AlphaFoldDB" id="A0A8K0CYX8"/>
<dbReference type="InterPro" id="IPR023795">
    <property type="entry name" value="Serpin_CS"/>
</dbReference>
<dbReference type="Pfam" id="PF00079">
    <property type="entry name" value="Serpin"/>
    <property type="match status" value="1"/>
</dbReference>
<dbReference type="PROSITE" id="PS00284">
    <property type="entry name" value="SERPIN"/>
    <property type="match status" value="1"/>
</dbReference>
<dbReference type="InterPro" id="IPR036186">
    <property type="entry name" value="Serpin_sf"/>
</dbReference>
<protein>
    <recommendedName>
        <fullName evidence="6">Serpin domain-containing protein</fullName>
    </recommendedName>
</protein>
<feature type="signal peptide" evidence="5">
    <location>
        <begin position="1"/>
        <end position="16"/>
    </location>
</feature>